<dbReference type="Proteomes" id="UP001516400">
    <property type="component" value="Unassembled WGS sequence"/>
</dbReference>
<dbReference type="EMBL" id="JABFTP020000124">
    <property type="protein sequence ID" value="KAL3280331.1"/>
    <property type="molecule type" value="Genomic_DNA"/>
</dbReference>
<name>A0ABD2NPM4_9CUCU</name>
<comment type="caution">
    <text evidence="1">The sequence shown here is derived from an EMBL/GenBank/DDBJ whole genome shotgun (WGS) entry which is preliminary data.</text>
</comment>
<keyword evidence="2" id="KW-1185">Reference proteome</keyword>
<proteinExistence type="predicted"/>
<evidence type="ECO:0000313" key="2">
    <source>
        <dbReference type="Proteomes" id="UP001516400"/>
    </source>
</evidence>
<gene>
    <name evidence="1" type="ORF">HHI36_017820</name>
</gene>
<protein>
    <submittedName>
        <fullName evidence="1">Uncharacterized protein</fullName>
    </submittedName>
</protein>
<dbReference type="AlphaFoldDB" id="A0ABD2NPM4"/>
<reference evidence="1 2" key="1">
    <citation type="journal article" date="2021" name="BMC Biol.">
        <title>Horizontally acquired antibacterial genes associated with adaptive radiation of ladybird beetles.</title>
        <authorList>
            <person name="Li H.S."/>
            <person name="Tang X.F."/>
            <person name="Huang Y.H."/>
            <person name="Xu Z.Y."/>
            <person name="Chen M.L."/>
            <person name="Du X.Y."/>
            <person name="Qiu B.Y."/>
            <person name="Chen P.T."/>
            <person name="Zhang W."/>
            <person name="Slipinski A."/>
            <person name="Escalona H.E."/>
            <person name="Waterhouse R.M."/>
            <person name="Zwick A."/>
            <person name="Pang H."/>
        </authorList>
    </citation>
    <scope>NUCLEOTIDE SEQUENCE [LARGE SCALE GENOMIC DNA]</scope>
    <source>
        <strain evidence="1">SYSU2018</strain>
    </source>
</reference>
<sequence length="72" mass="8603">MSKTNKREHPHLQTVKKILNREERHKRPYAIPKSRSCDTILDLKRPSELLNLSEPTVAFTKLKQRYRKECCL</sequence>
<accession>A0ABD2NPM4</accession>
<evidence type="ECO:0000313" key="1">
    <source>
        <dbReference type="EMBL" id="KAL3280331.1"/>
    </source>
</evidence>
<organism evidence="1 2">
    <name type="scientific">Cryptolaemus montrouzieri</name>
    <dbReference type="NCBI Taxonomy" id="559131"/>
    <lineage>
        <taxon>Eukaryota</taxon>
        <taxon>Metazoa</taxon>
        <taxon>Ecdysozoa</taxon>
        <taxon>Arthropoda</taxon>
        <taxon>Hexapoda</taxon>
        <taxon>Insecta</taxon>
        <taxon>Pterygota</taxon>
        <taxon>Neoptera</taxon>
        <taxon>Endopterygota</taxon>
        <taxon>Coleoptera</taxon>
        <taxon>Polyphaga</taxon>
        <taxon>Cucujiformia</taxon>
        <taxon>Coccinelloidea</taxon>
        <taxon>Coccinellidae</taxon>
        <taxon>Scymninae</taxon>
        <taxon>Scymnini</taxon>
        <taxon>Cryptolaemus</taxon>
    </lineage>
</organism>